<feature type="domain" description="Peptidase S26" evidence="7">
    <location>
        <begin position="10"/>
        <end position="85"/>
    </location>
</feature>
<dbReference type="PANTHER" id="PTHR46041:SF2">
    <property type="entry name" value="MITOCHONDRIAL INNER MEMBRANE PROTEASE SUBUNIT 2"/>
    <property type="match status" value="1"/>
</dbReference>
<dbReference type="EMBL" id="BMPI01000095">
    <property type="protein sequence ID" value="GGM84142.1"/>
    <property type="molecule type" value="Genomic_DNA"/>
</dbReference>
<feature type="domain" description="Peptidase S26" evidence="7">
    <location>
        <begin position="89"/>
        <end position="133"/>
    </location>
</feature>
<keyword evidence="5" id="KW-1133">Transmembrane helix</keyword>
<reference evidence="8" key="2">
    <citation type="submission" date="2020-09" db="EMBL/GenBank/DDBJ databases">
        <authorList>
            <person name="Sun Q."/>
            <person name="Ohkuma M."/>
        </authorList>
    </citation>
    <scope>NUCLEOTIDE SEQUENCE</scope>
    <source>
        <strain evidence="8">JCM 19831</strain>
    </source>
</reference>
<dbReference type="Pfam" id="PF10502">
    <property type="entry name" value="Peptidase_S26"/>
    <property type="match status" value="2"/>
</dbReference>
<evidence type="ECO:0000256" key="6">
    <source>
        <dbReference type="ARBA" id="ARBA00023136"/>
    </source>
</evidence>
<evidence type="ECO:0000256" key="4">
    <source>
        <dbReference type="ARBA" id="ARBA00022801"/>
    </source>
</evidence>
<dbReference type="PANTHER" id="PTHR46041">
    <property type="entry name" value="MITOCHONDRIAL INNER MEMBRANE PROTEASE SUBUNIT 2"/>
    <property type="match status" value="1"/>
</dbReference>
<dbReference type="CDD" id="cd06462">
    <property type="entry name" value="Peptidase_S24_S26"/>
    <property type="match status" value="1"/>
</dbReference>
<evidence type="ECO:0000256" key="1">
    <source>
        <dbReference type="ARBA" id="ARBA00004167"/>
    </source>
</evidence>
<comment type="subcellular location">
    <subcellularLocation>
        <location evidence="1">Membrane</location>
        <topology evidence="1">Single-pass membrane protein</topology>
    </subcellularLocation>
</comment>
<keyword evidence="2" id="KW-0645">Protease</keyword>
<evidence type="ECO:0000256" key="3">
    <source>
        <dbReference type="ARBA" id="ARBA00022692"/>
    </source>
</evidence>
<dbReference type="AlphaFoldDB" id="A0A917UEY2"/>
<evidence type="ECO:0000313" key="8">
    <source>
        <dbReference type="EMBL" id="GGM84142.1"/>
    </source>
</evidence>
<sequence length="139" mass="14570">MPTYVWLLLAAAAAAGIALVRRRLLVVTVAGDSMSPSYGDGDVLLAVQRRRFAVGDVVVFRNPLHPNAGLEKLVKRLVAVAGDPVPAEIRSAAGCDVVPPGKVAVRGDNVDSVDSRRLGLIPAADVQAVVRLRLQEAAS</sequence>
<name>A0A917UEY2_9ACTN</name>
<dbReference type="GO" id="GO:0016020">
    <property type="term" value="C:membrane"/>
    <property type="evidence" value="ECO:0007669"/>
    <property type="project" value="UniProtKB-SubCell"/>
</dbReference>
<evidence type="ECO:0000313" key="9">
    <source>
        <dbReference type="Proteomes" id="UP000642070"/>
    </source>
</evidence>
<protein>
    <submittedName>
        <fullName evidence="8">S26 family signal peptidase</fullName>
    </submittedName>
</protein>
<dbReference type="GO" id="GO:0004252">
    <property type="term" value="F:serine-type endopeptidase activity"/>
    <property type="evidence" value="ECO:0007669"/>
    <property type="project" value="InterPro"/>
</dbReference>
<dbReference type="GO" id="GO:0006465">
    <property type="term" value="P:signal peptide processing"/>
    <property type="evidence" value="ECO:0007669"/>
    <property type="project" value="InterPro"/>
</dbReference>
<dbReference type="InterPro" id="IPR019533">
    <property type="entry name" value="Peptidase_S26"/>
</dbReference>
<dbReference type="Gene3D" id="2.10.109.10">
    <property type="entry name" value="Umud Fragment, subunit A"/>
    <property type="match status" value="1"/>
</dbReference>
<dbReference type="Proteomes" id="UP000642070">
    <property type="component" value="Unassembled WGS sequence"/>
</dbReference>
<dbReference type="InterPro" id="IPR037730">
    <property type="entry name" value="IMP2"/>
</dbReference>
<organism evidence="8 9">
    <name type="scientific">Dactylosporangium sucinum</name>
    <dbReference type="NCBI Taxonomy" id="1424081"/>
    <lineage>
        <taxon>Bacteria</taxon>
        <taxon>Bacillati</taxon>
        <taxon>Actinomycetota</taxon>
        <taxon>Actinomycetes</taxon>
        <taxon>Micromonosporales</taxon>
        <taxon>Micromonosporaceae</taxon>
        <taxon>Dactylosporangium</taxon>
    </lineage>
</organism>
<dbReference type="SUPFAM" id="SSF51306">
    <property type="entry name" value="LexA/Signal peptidase"/>
    <property type="match status" value="1"/>
</dbReference>
<evidence type="ECO:0000256" key="5">
    <source>
        <dbReference type="ARBA" id="ARBA00022989"/>
    </source>
</evidence>
<evidence type="ECO:0000259" key="7">
    <source>
        <dbReference type="Pfam" id="PF10502"/>
    </source>
</evidence>
<keyword evidence="9" id="KW-1185">Reference proteome</keyword>
<evidence type="ECO:0000256" key="2">
    <source>
        <dbReference type="ARBA" id="ARBA00022670"/>
    </source>
</evidence>
<keyword evidence="4" id="KW-0378">Hydrolase</keyword>
<proteinExistence type="predicted"/>
<dbReference type="InterPro" id="IPR036286">
    <property type="entry name" value="LexA/Signal_pep-like_sf"/>
</dbReference>
<keyword evidence="3" id="KW-0812">Transmembrane</keyword>
<reference evidence="8" key="1">
    <citation type="journal article" date="2014" name="Int. J. Syst. Evol. Microbiol.">
        <title>Complete genome sequence of Corynebacterium casei LMG S-19264T (=DSM 44701T), isolated from a smear-ripened cheese.</title>
        <authorList>
            <consortium name="US DOE Joint Genome Institute (JGI-PGF)"/>
            <person name="Walter F."/>
            <person name="Albersmeier A."/>
            <person name="Kalinowski J."/>
            <person name="Ruckert C."/>
        </authorList>
    </citation>
    <scope>NUCLEOTIDE SEQUENCE</scope>
    <source>
        <strain evidence="8">JCM 19831</strain>
    </source>
</reference>
<comment type="caution">
    <text evidence="8">The sequence shown here is derived from an EMBL/GenBank/DDBJ whole genome shotgun (WGS) entry which is preliminary data.</text>
</comment>
<accession>A0A917UEY2</accession>
<gene>
    <name evidence="8" type="primary">lepB</name>
    <name evidence="8" type="ORF">GCM10007977_102000</name>
</gene>
<keyword evidence="6" id="KW-0472">Membrane</keyword>
<dbReference type="RefSeq" id="WP_229837106.1">
    <property type="nucleotide sequence ID" value="NZ_BMPI01000095.1"/>
</dbReference>